<evidence type="ECO:0000256" key="2">
    <source>
        <dbReference type="ARBA" id="ARBA00007639"/>
    </source>
</evidence>
<dbReference type="PANTHER" id="PTHR46847">
    <property type="entry name" value="D-ALLOSE-BINDING PERIPLASMIC PROTEIN-RELATED"/>
    <property type="match status" value="1"/>
</dbReference>
<dbReference type="GO" id="GO:0055085">
    <property type="term" value="P:transmembrane transport"/>
    <property type="evidence" value="ECO:0007669"/>
    <property type="project" value="UniProtKB-ARBA"/>
</dbReference>
<comment type="subcellular location">
    <subcellularLocation>
        <location evidence="1">Cell envelope</location>
    </subcellularLocation>
</comment>
<dbReference type="Proteomes" id="UP000255417">
    <property type="component" value="Unassembled WGS sequence"/>
</dbReference>
<dbReference type="Gene3D" id="3.40.50.2300">
    <property type="match status" value="2"/>
</dbReference>
<dbReference type="GO" id="GO:0030246">
    <property type="term" value="F:carbohydrate binding"/>
    <property type="evidence" value="ECO:0007669"/>
    <property type="project" value="UniProtKB-ARBA"/>
</dbReference>
<dbReference type="EMBL" id="UGTA01000003">
    <property type="protein sequence ID" value="SUB76434.1"/>
    <property type="molecule type" value="Genomic_DNA"/>
</dbReference>
<accession>A0A379DEQ1</accession>
<dbReference type="SUPFAM" id="SSF53822">
    <property type="entry name" value="Periplasmic binding protein-like I"/>
    <property type="match status" value="1"/>
</dbReference>
<dbReference type="GO" id="GO:0030313">
    <property type="term" value="C:cell envelope"/>
    <property type="evidence" value="ECO:0007669"/>
    <property type="project" value="UniProtKB-SubCell"/>
</dbReference>
<dbReference type="AlphaFoldDB" id="A0A379DEQ1"/>
<proteinExistence type="inferred from homology"/>
<feature type="domain" description="Periplasmic binding protein" evidence="4">
    <location>
        <begin position="2"/>
        <end position="125"/>
    </location>
</feature>
<evidence type="ECO:0000313" key="5">
    <source>
        <dbReference type="EMBL" id="SUB76434.1"/>
    </source>
</evidence>
<comment type="similarity">
    <text evidence="2">Belongs to the bacterial solute-binding protein 2 family.</text>
</comment>
<protein>
    <submittedName>
        <fullName evidence="5">D-ribose-binding periplasmic protein</fullName>
    </submittedName>
</protein>
<keyword evidence="6" id="KW-1185">Reference proteome</keyword>
<evidence type="ECO:0000259" key="4">
    <source>
        <dbReference type="Pfam" id="PF13407"/>
    </source>
</evidence>
<evidence type="ECO:0000313" key="6">
    <source>
        <dbReference type="Proteomes" id="UP000255417"/>
    </source>
</evidence>
<gene>
    <name evidence="5" type="primary">rbsB_6</name>
    <name evidence="5" type="ORF">NCTC12872_02063</name>
</gene>
<dbReference type="InterPro" id="IPR028082">
    <property type="entry name" value="Peripla_BP_I"/>
</dbReference>
<keyword evidence="3" id="KW-0732">Signal</keyword>
<evidence type="ECO:0000256" key="3">
    <source>
        <dbReference type="ARBA" id="ARBA00022729"/>
    </source>
</evidence>
<dbReference type="InterPro" id="IPR025997">
    <property type="entry name" value="SBP_2_dom"/>
</dbReference>
<name>A0A379DEQ1_9PAST</name>
<evidence type="ECO:0000256" key="1">
    <source>
        <dbReference type="ARBA" id="ARBA00004196"/>
    </source>
</evidence>
<reference evidence="5 6" key="1">
    <citation type="submission" date="2018-06" db="EMBL/GenBank/DDBJ databases">
        <authorList>
            <consortium name="Pathogen Informatics"/>
            <person name="Doyle S."/>
        </authorList>
    </citation>
    <scope>NUCLEOTIDE SEQUENCE [LARGE SCALE GENOMIC DNA]</scope>
    <source>
        <strain evidence="5 6">NCTC12872</strain>
    </source>
</reference>
<dbReference type="PANTHER" id="PTHR46847:SF1">
    <property type="entry name" value="D-ALLOSE-BINDING PERIPLASMIC PROTEIN-RELATED"/>
    <property type="match status" value="1"/>
</dbReference>
<dbReference type="Pfam" id="PF13407">
    <property type="entry name" value="Peripla_BP_4"/>
    <property type="match status" value="1"/>
</dbReference>
<organism evidence="5 6">
    <name type="scientific">Phocoenobacter uteri</name>
    <dbReference type="NCBI Taxonomy" id="146806"/>
    <lineage>
        <taxon>Bacteria</taxon>
        <taxon>Pseudomonadati</taxon>
        <taxon>Pseudomonadota</taxon>
        <taxon>Gammaproteobacteria</taxon>
        <taxon>Pasteurellales</taxon>
        <taxon>Pasteurellaceae</taxon>
        <taxon>Phocoenobacter</taxon>
    </lineage>
</organism>
<sequence length="129" mass="14126">MGPLGWEAQIQRTKGNQDILKSHPEVEIITQQEARWDRAKAMEITENLLAAHKDIKVILSNNDEMAIGALLAARKIGLDDQDLLIVGIDATPDALAYLGQGLDATVYQSASGQGSLSAEIAYKQQKERR</sequence>